<dbReference type="AlphaFoldDB" id="A0AAV7NQF5"/>
<evidence type="ECO:0000313" key="2">
    <source>
        <dbReference type="EMBL" id="KAJ1118326.1"/>
    </source>
</evidence>
<sequence>MLRLSPPPQDSVPSSLFIERAEGENELPSQAAHRPLISQSQSSALGVVDGLGGSRRPHGTAVLAPQPAA</sequence>
<reference evidence="2" key="1">
    <citation type="journal article" date="2022" name="bioRxiv">
        <title>Sequencing and chromosome-scale assembly of the giantPleurodeles waltlgenome.</title>
        <authorList>
            <person name="Brown T."/>
            <person name="Elewa A."/>
            <person name="Iarovenko S."/>
            <person name="Subramanian E."/>
            <person name="Araus A.J."/>
            <person name="Petzold A."/>
            <person name="Susuki M."/>
            <person name="Suzuki K.-i.T."/>
            <person name="Hayashi T."/>
            <person name="Toyoda A."/>
            <person name="Oliveira C."/>
            <person name="Osipova E."/>
            <person name="Leigh N.D."/>
            <person name="Simon A."/>
            <person name="Yun M.H."/>
        </authorList>
    </citation>
    <scope>NUCLEOTIDE SEQUENCE</scope>
    <source>
        <strain evidence="2">20211129_DDA</strain>
        <tissue evidence="2">Liver</tissue>
    </source>
</reference>
<organism evidence="2 3">
    <name type="scientific">Pleurodeles waltl</name>
    <name type="common">Iberian ribbed newt</name>
    <dbReference type="NCBI Taxonomy" id="8319"/>
    <lineage>
        <taxon>Eukaryota</taxon>
        <taxon>Metazoa</taxon>
        <taxon>Chordata</taxon>
        <taxon>Craniata</taxon>
        <taxon>Vertebrata</taxon>
        <taxon>Euteleostomi</taxon>
        <taxon>Amphibia</taxon>
        <taxon>Batrachia</taxon>
        <taxon>Caudata</taxon>
        <taxon>Salamandroidea</taxon>
        <taxon>Salamandridae</taxon>
        <taxon>Pleurodelinae</taxon>
        <taxon>Pleurodeles</taxon>
    </lineage>
</organism>
<evidence type="ECO:0000313" key="3">
    <source>
        <dbReference type="Proteomes" id="UP001066276"/>
    </source>
</evidence>
<dbReference type="Proteomes" id="UP001066276">
    <property type="component" value="Chromosome 8"/>
</dbReference>
<proteinExistence type="predicted"/>
<keyword evidence="3" id="KW-1185">Reference proteome</keyword>
<protein>
    <submittedName>
        <fullName evidence="2">Uncharacterized protein</fullName>
    </submittedName>
</protein>
<name>A0AAV7NQF5_PLEWA</name>
<evidence type="ECO:0000256" key="1">
    <source>
        <dbReference type="SAM" id="MobiDB-lite"/>
    </source>
</evidence>
<dbReference type="EMBL" id="JANPWB010000012">
    <property type="protein sequence ID" value="KAJ1118326.1"/>
    <property type="molecule type" value="Genomic_DNA"/>
</dbReference>
<feature type="region of interest" description="Disordered" evidence="1">
    <location>
        <begin position="21"/>
        <end position="69"/>
    </location>
</feature>
<accession>A0AAV7NQF5</accession>
<comment type="caution">
    <text evidence="2">The sequence shown here is derived from an EMBL/GenBank/DDBJ whole genome shotgun (WGS) entry which is preliminary data.</text>
</comment>
<gene>
    <name evidence="2" type="ORF">NDU88_006519</name>
</gene>